<comment type="subcellular location">
    <subcellularLocation>
        <location evidence="1">Secreted</location>
    </subcellularLocation>
</comment>
<dbReference type="AlphaFoldDB" id="A0A099VVS7"/>
<dbReference type="Pfam" id="PF17210">
    <property type="entry name" value="SdrD_B"/>
    <property type="match status" value="1"/>
</dbReference>
<feature type="chain" id="PRO_5041521351" description="SD-repeat containing protein B domain-containing protein" evidence="4">
    <location>
        <begin position="27"/>
        <end position="496"/>
    </location>
</feature>
<keyword evidence="3 4" id="KW-0732">Signal</keyword>
<dbReference type="STRING" id="1552123.EP57_16570"/>
<evidence type="ECO:0000313" key="6">
    <source>
        <dbReference type="EMBL" id="KGL37639.1"/>
    </source>
</evidence>
<comment type="caution">
    <text evidence="6">The sequence shown here is derived from an EMBL/GenBank/DDBJ whole genome shotgun (WGS) entry which is preliminary data.</text>
</comment>
<dbReference type="EMBL" id="JNFA01000031">
    <property type="protein sequence ID" value="KGL37639.1"/>
    <property type="molecule type" value="Genomic_DNA"/>
</dbReference>
<dbReference type="SUPFAM" id="SSF117074">
    <property type="entry name" value="Hypothetical protein PA1324"/>
    <property type="match status" value="1"/>
</dbReference>
<dbReference type="EMBL" id="JAARRW010000003">
    <property type="protein sequence ID" value="MBC1562026.1"/>
    <property type="molecule type" value="Genomic_DNA"/>
</dbReference>
<dbReference type="Proteomes" id="UP000541735">
    <property type="component" value="Unassembled WGS sequence"/>
</dbReference>
<keyword evidence="2" id="KW-0964">Secreted</keyword>
<reference evidence="12 13" key="2">
    <citation type="submission" date="2020-03" db="EMBL/GenBank/DDBJ databases">
        <title>Soil Listeria distribution.</title>
        <authorList>
            <person name="Liao J."/>
            <person name="Wiedmann M."/>
        </authorList>
    </citation>
    <scope>NUCLEOTIDE SEQUENCE [LARGE SCALE GENOMIC DNA]</scope>
    <source>
        <strain evidence="10 12">FSL L7-0259</strain>
        <strain evidence="9 14">FSL L7-0435</strain>
        <strain evidence="8 15">FSL L7-1017</strain>
        <strain evidence="7 13">FSL L7-1387</strain>
    </source>
</reference>
<evidence type="ECO:0000313" key="14">
    <source>
        <dbReference type="Proteomes" id="UP000546806"/>
    </source>
</evidence>
<feature type="signal peptide" evidence="4">
    <location>
        <begin position="1"/>
        <end position="26"/>
    </location>
</feature>
<sequence>MKRFFNKQVAVFAMIFAILFASFAPAANASILNPAIYTVSGTVYADTNGNGIMELHNLDLPLSNMTVTLHKTLADAQAGTNVVATAKTNAVGVYNFTKLVKGNYFLKYGTETTTKPVVQANSAKDAAGKQIPGIVAVSINTVNIVTWADLATKKTTNLTMTTFEDLNGNGVKDSNESIINGKTMIFINLEKTQELISSGRLANLDLNSKILGALGGSLDIEDAILFRTSASNAAITMPNVDPGLYVMIRSPFNLTIGDLLGNLNKVTALIDIISGGDIQGILDNPELLNTGDISTTPNNDYIKALAAFLPKAINAVEQVDVDKYLGEETGTSVNTALGQAKSIVNVLNNIPSMRFAKVDIWGNSYDLTALKFTKTNDFQFGIRKLPVITGDLFVDKNKNGKKDLLEFGKATTVTAYDAFGNVIQSVTTSSLTTKFTLDKLAFNKTIYIGIDGTNGYSPVYTGVVPPALQGLRLVGAYTFDSNSPIQQITQNIPLLP</sequence>
<dbReference type="Proteomes" id="UP000547643">
    <property type="component" value="Unassembled WGS sequence"/>
</dbReference>
<feature type="domain" description="SD-repeat containing protein B" evidence="5">
    <location>
        <begin position="41"/>
        <end position="126"/>
    </location>
</feature>
<protein>
    <recommendedName>
        <fullName evidence="5">SD-repeat containing protein B domain-containing protein</fullName>
    </recommendedName>
</protein>
<dbReference type="InterPro" id="IPR033764">
    <property type="entry name" value="Sdr_B"/>
</dbReference>
<dbReference type="EMBL" id="JAARUV010000002">
    <property type="protein sequence ID" value="MBC1778568.1"/>
    <property type="molecule type" value="Genomic_DNA"/>
</dbReference>
<dbReference type="EMBL" id="JAARYD010000002">
    <property type="protein sequence ID" value="MBC2176103.1"/>
    <property type="molecule type" value="Genomic_DNA"/>
</dbReference>
<dbReference type="Proteomes" id="UP000541955">
    <property type="component" value="Unassembled WGS sequence"/>
</dbReference>
<evidence type="ECO:0000313" key="13">
    <source>
        <dbReference type="Proteomes" id="UP000541955"/>
    </source>
</evidence>
<evidence type="ECO:0000259" key="5">
    <source>
        <dbReference type="Pfam" id="PF17210"/>
    </source>
</evidence>
<evidence type="ECO:0000313" key="9">
    <source>
        <dbReference type="EMBL" id="MBC2002967.1"/>
    </source>
</evidence>
<dbReference type="Gene3D" id="2.60.40.10">
    <property type="entry name" value="Immunoglobulins"/>
    <property type="match status" value="1"/>
</dbReference>
<dbReference type="GeneID" id="58718943"/>
<dbReference type="Proteomes" id="UP000029844">
    <property type="component" value="Unassembled WGS sequence"/>
</dbReference>
<reference evidence="6 11" key="1">
    <citation type="submission" date="2014-05" db="EMBL/GenBank/DDBJ databases">
        <title>Novel Listeriaceae from food processing environments.</title>
        <authorList>
            <person name="den Bakker H.C."/>
        </authorList>
    </citation>
    <scope>NUCLEOTIDE SEQUENCE [LARGE SCALE GENOMIC DNA]</scope>
    <source>
        <strain evidence="6 11">FSL A5-0281</strain>
    </source>
</reference>
<organism evidence="6 11">
    <name type="scientific">Listeria booriae</name>
    <dbReference type="NCBI Taxonomy" id="1552123"/>
    <lineage>
        <taxon>Bacteria</taxon>
        <taxon>Bacillati</taxon>
        <taxon>Bacillota</taxon>
        <taxon>Bacilli</taxon>
        <taxon>Bacillales</taxon>
        <taxon>Listeriaceae</taxon>
        <taxon>Listeria</taxon>
    </lineage>
</organism>
<dbReference type="Proteomes" id="UP000546806">
    <property type="component" value="Unassembled WGS sequence"/>
</dbReference>
<gene>
    <name evidence="6" type="ORF">EP57_16570</name>
    <name evidence="7" type="ORF">HB902_08055</name>
    <name evidence="8" type="ORF">HCA46_06955</name>
    <name evidence="9" type="ORF">HCA78_04230</name>
    <name evidence="10" type="ORF">HCB27_05725</name>
</gene>
<evidence type="ECO:0000313" key="8">
    <source>
        <dbReference type="EMBL" id="MBC1778568.1"/>
    </source>
</evidence>
<dbReference type="RefSeq" id="WP_036088409.1">
    <property type="nucleotide sequence ID" value="NZ_CBCSHQ010000016.1"/>
</dbReference>
<name>A0A099VVS7_9LIST</name>
<evidence type="ECO:0000313" key="10">
    <source>
        <dbReference type="EMBL" id="MBC2176103.1"/>
    </source>
</evidence>
<dbReference type="eggNOG" id="COG4932">
    <property type="taxonomic scope" value="Bacteria"/>
</dbReference>
<dbReference type="EMBL" id="JAARWW010000002">
    <property type="protein sequence ID" value="MBC2002967.1"/>
    <property type="molecule type" value="Genomic_DNA"/>
</dbReference>
<evidence type="ECO:0000313" key="7">
    <source>
        <dbReference type="EMBL" id="MBC1562026.1"/>
    </source>
</evidence>
<dbReference type="OrthoDB" id="2358825at2"/>
<dbReference type="InterPro" id="IPR013783">
    <property type="entry name" value="Ig-like_fold"/>
</dbReference>
<evidence type="ECO:0000313" key="12">
    <source>
        <dbReference type="Proteomes" id="UP000541735"/>
    </source>
</evidence>
<evidence type="ECO:0000256" key="4">
    <source>
        <dbReference type="SAM" id="SignalP"/>
    </source>
</evidence>
<proteinExistence type="predicted"/>
<dbReference type="GO" id="GO:0005576">
    <property type="term" value="C:extracellular region"/>
    <property type="evidence" value="ECO:0007669"/>
    <property type="project" value="UniProtKB-SubCell"/>
</dbReference>
<evidence type="ECO:0000256" key="3">
    <source>
        <dbReference type="ARBA" id="ARBA00022729"/>
    </source>
</evidence>
<evidence type="ECO:0000256" key="1">
    <source>
        <dbReference type="ARBA" id="ARBA00004613"/>
    </source>
</evidence>
<evidence type="ECO:0000313" key="11">
    <source>
        <dbReference type="Proteomes" id="UP000029844"/>
    </source>
</evidence>
<accession>A0A099VVS7</accession>
<evidence type="ECO:0000256" key="2">
    <source>
        <dbReference type="ARBA" id="ARBA00022525"/>
    </source>
</evidence>
<keyword evidence="11" id="KW-1185">Reference proteome</keyword>
<evidence type="ECO:0000313" key="15">
    <source>
        <dbReference type="Proteomes" id="UP000547643"/>
    </source>
</evidence>